<feature type="coiled-coil region" evidence="1">
    <location>
        <begin position="364"/>
        <end position="391"/>
    </location>
</feature>
<reference evidence="2 3" key="1">
    <citation type="journal article" date="2015" name="Appl. Environ. Microbiol.">
        <title>Aerobic and Anaerobic Thiosulfate Oxidation by a Cold-Adapted, Subglacial Chemoautotroph.</title>
        <authorList>
            <person name="Harrold Z.R."/>
            <person name="Skidmore M.L."/>
            <person name="Hamilton T.L."/>
            <person name="Desch L."/>
            <person name="Amada K."/>
            <person name="van Gelder W."/>
            <person name="Glover K."/>
            <person name="Roden E.E."/>
            <person name="Boyd E.S."/>
        </authorList>
    </citation>
    <scope>NUCLEOTIDE SEQUENCE [LARGE SCALE GENOMIC DNA]</scope>
    <source>
        <strain evidence="2 3">RG</strain>
    </source>
</reference>
<gene>
    <name evidence="2" type="ORF">ABW22_05690</name>
</gene>
<dbReference type="Pfam" id="PF13558">
    <property type="entry name" value="SbcC_Walker_B"/>
    <property type="match status" value="1"/>
</dbReference>
<sequence length="823" mass="91939">MEFSALGKQNEQDQAEILRLTGLIEASGSEAKRRELEARIETQRTHANQAGNDLNSIRRNLSVVWKLLDFREDLPKPLTTVLEALADTLPKDELLVPIWPEAPEIVEQLANEVRTGLEAVLSGIKERTRKFGNEVEAMNTDLLGLRERLQTLQRGETPLSRKTQALIALLDQHNIGSRPLCDCVEIVDERWRDCIERYLGSNREALIVAPEGARDAITVYRRQGRELFGARVINTRKTQDWLKRCESGSLAEIVTTDDDHARAYINRLLGRVMRVETEDELLRQDRAATDDGMLAANGAIERMAPVQDHLLGRASRELTRKRLEQQFQADADKYAKADRAHKCLAGVSEALADFARKLENGIELTALAGSRADAQAKIKRLNEELGQLDLKEADTLKQKFKATQNSIETRKGKFSALEALKTGLLKQTTIQEEKNRQNNVAFAQATEERTRRTQSATLKMAEASAQFERLLTEYGEDLNKVEEVARQRTRKNRTDQAQSRDAAHGDLREYALKYSALLPGSTNHAPEALHAELEAWSIANLTNLEDTQLAGLTDRAEKARLDAEQIFHAQFIGLLRDNLAGIDDALDELNRNLKKRDFHGEVYQFKKLPKAEYKPLIEWVRSATAEVQANVGSLFDTQALPGSEHFEARKKVRELLMGGADGASALEDKLADYRNYYHFDVEMKDPNRAGSAALLSHRLGKGSGGEHQAPFYVAIGAALAATYRLERDESTGKVKGGMALALFDEAFSKLDVGNTQSALAFLRDLGVQAIIAAPDERHALLAEEMDTIVNVYRDGGAVSIESQYFKPALHALLAIDNPFKTYD</sequence>
<dbReference type="InterPro" id="IPR027417">
    <property type="entry name" value="P-loop_NTPase"/>
</dbReference>
<dbReference type="SUPFAM" id="SSF52540">
    <property type="entry name" value="P-loop containing nucleoside triphosphate hydrolases"/>
    <property type="match status" value="1"/>
</dbReference>
<dbReference type="Proteomes" id="UP000064243">
    <property type="component" value="Unassembled WGS sequence"/>
</dbReference>
<name>A0A106BR01_THIDE</name>
<dbReference type="AlphaFoldDB" id="A0A106BR01"/>
<evidence type="ECO:0000313" key="3">
    <source>
        <dbReference type="Proteomes" id="UP000064243"/>
    </source>
</evidence>
<organism evidence="2 3">
    <name type="scientific">Thiobacillus denitrificans</name>
    <dbReference type="NCBI Taxonomy" id="36861"/>
    <lineage>
        <taxon>Bacteria</taxon>
        <taxon>Pseudomonadati</taxon>
        <taxon>Pseudomonadota</taxon>
        <taxon>Betaproteobacteria</taxon>
        <taxon>Nitrosomonadales</taxon>
        <taxon>Thiobacillaceae</taxon>
        <taxon>Thiobacillus</taxon>
    </lineage>
</organism>
<evidence type="ECO:0000256" key="1">
    <source>
        <dbReference type="SAM" id="Coils"/>
    </source>
</evidence>
<proteinExistence type="predicted"/>
<dbReference type="EMBL" id="LDUG01000018">
    <property type="protein sequence ID" value="KVW96920.1"/>
    <property type="molecule type" value="Genomic_DNA"/>
</dbReference>
<dbReference type="PATRIC" id="fig|36861.3.peg.600"/>
<keyword evidence="3" id="KW-1185">Reference proteome</keyword>
<keyword evidence="1" id="KW-0175">Coiled coil</keyword>
<protein>
    <recommendedName>
        <fullName evidence="4">SMC hinge domain-containing protein</fullName>
    </recommendedName>
</protein>
<accession>A0A106BR01</accession>
<evidence type="ECO:0008006" key="4">
    <source>
        <dbReference type="Google" id="ProtNLM"/>
    </source>
</evidence>
<evidence type="ECO:0000313" key="2">
    <source>
        <dbReference type="EMBL" id="KVW96920.1"/>
    </source>
</evidence>
<comment type="caution">
    <text evidence="2">The sequence shown here is derived from an EMBL/GenBank/DDBJ whole genome shotgun (WGS) entry which is preliminary data.</text>
</comment>